<dbReference type="PANTHER" id="PTHR42796:SF4">
    <property type="entry name" value="FUMARYLACETOACETATE HYDROLASE DOMAIN-CONTAINING PROTEIN 2A"/>
    <property type="match status" value="1"/>
</dbReference>
<dbReference type="PANTHER" id="PTHR42796">
    <property type="entry name" value="FUMARYLACETOACETATE HYDROLASE DOMAIN-CONTAINING PROTEIN 2A-RELATED"/>
    <property type="match status" value="1"/>
</dbReference>
<dbReference type="InterPro" id="IPR051121">
    <property type="entry name" value="FAH"/>
</dbReference>
<protein>
    <recommendedName>
        <fullName evidence="3">Fumarylacetoacetase-like C-terminal domain-containing protein</fullName>
    </recommendedName>
</protein>
<reference evidence="4" key="1">
    <citation type="submission" date="2019-04" db="EMBL/GenBank/DDBJ databases">
        <authorList>
            <consortium name="Science for Life Laboratories"/>
        </authorList>
    </citation>
    <scope>NUCLEOTIDE SEQUENCE</scope>
    <source>
        <strain evidence="4">MBLW1</strain>
    </source>
</reference>
<name>A0A6C2YP20_9BACT</name>
<dbReference type="InParanoid" id="A0A6C2YP20"/>
<dbReference type="FunCoup" id="A0A6C2YP20">
    <property type="interactions" value="375"/>
</dbReference>
<evidence type="ECO:0000313" key="4">
    <source>
        <dbReference type="EMBL" id="VIP03186.1"/>
    </source>
</evidence>
<feature type="domain" description="Fumarylacetoacetase-like C-terminal" evidence="3">
    <location>
        <begin position="78"/>
        <end position="284"/>
    </location>
</feature>
<dbReference type="KEGG" id="tim:GMBLW1_07740"/>
<organism evidence="4">
    <name type="scientific">Tuwongella immobilis</name>
    <dbReference type="NCBI Taxonomy" id="692036"/>
    <lineage>
        <taxon>Bacteria</taxon>
        <taxon>Pseudomonadati</taxon>
        <taxon>Planctomycetota</taxon>
        <taxon>Planctomycetia</taxon>
        <taxon>Gemmatales</taxon>
        <taxon>Gemmataceae</taxon>
        <taxon>Tuwongella</taxon>
    </lineage>
</organism>
<keyword evidence="5" id="KW-1185">Reference proteome</keyword>
<dbReference type="AlphaFoldDB" id="A0A6C2YP20"/>
<dbReference type="InterPro" id="IPR036663">
    <property type="entry name" value="Fumarylacetoacetase_C_sf"/>
</dbReference>
<gene>
    <name evidence="4" type="ORF">GMBLW1_07740</name>
</gene>
<accession>A0A6C2YP20</accession>
<dbReference type="EMBL" id="LR593887">
    <property type="protein sequence ID" value="VTS03645.1"/>
    <property type="molecule type" value="Genomic_DNA"/>
</dbReference>
<dbReference type="GO" id="GO:0016853">
    <property type="term" value="F:isomerase activity"/>
    <property type="evidence" value="ECO:0007669"/>
    <property type="project" value="UniProtKB-ARBA"/>
</dbReference>
<evidence type="ECO:0000313" key="5">
    <source>
        <dbReference type="Proteomes" id="UP000464378"/>
    </source>
</evidence>
<evidence type="ECO:0000256" key="1">
    <source>
        <dbReference type="ARBA" id="ARBA00010211"/>
    </source>
</evidence>
<dbReference type="Gene3D" id="3.90.850.10">
    <property type="entry name" value="Fumarylacetoacetase-like, C-terminal domain"/>
    <property type="match status" value="1"/>
</dbReference>
<dbReference type="FunFam" id="3.90.850.10:FF:000002">
    <property type="entry name" value="2-hydroxyhepta-2,4-diene-1,7-dioate isomerase"/>
    <property type="match status" value="1"/>
</dbReference>
<proteinExistence type="inferred from homology"/>
<dbReference type="EMBL" id="LR586016">
    <property type="protein sequence ID" value="VIP03186.1"/>
    <property type="molecule type" value="Genomic_DNA"/>
</dbReference>
<dbReference type="GO" id="GO:0019752">
    <property type="term" value="P:carboxylic acid metabolic process"/>
    <property type="evidence" value="ECO:0007669"/>
    <property type="project" value="UniProtKB-ARBA"/>
</dbReference>
<dbReference type="GO" id="GO:0046872">
    <property type="term" value="F:metal ion binding"/>
    <property type="evidence" value="ECO:0007669"/>
    <property type="project" value="UniProtKB-KW"/>
</dbReference>
<dbReference type="InterPro" id="IPR011234">
    <property type="entry name" value="Fumarylacetoacetase-like_C"/>
</dbReference>
<sequence length="287" mass="30559">MRLATLLTDAGARPAVHVGDHYVDLLATQADLPGSVRQILASGAEGLAKVAAAVAKPDAVKIPADRAKLLAPIQDPGKILCVGLNYRDHAIEGGQPIPTEPVLFGKFPNTLIATGDPIKLPKVSQKVDYEAELVIVIGKRGKHIAESEAMSYVGGYTVGHDVSARDWQFKGSEKQWMIGKTFDTFAPIGPVIVTADELTNPHTLQVSLRLNGQTMQNSNTKEFIFTVPQMLAYLSQVVTLEPGDLIFTGTPPGVGVARKPPVFLKAGDVVEVEIAGIGTISNPVIEE</sequence>
<dbReference type="SUPFAM" id="SSF56529">
    <property type="entry name" value="FAH"/>
    <property type="match status" value="1"/>
</dbReference>
<keyword evidence="2" id="KW-0479">Metal-binding</keyword>
<comment type="similarity">
    <text evidence="1">Belongs to the FAH family.</text>
</comment>
<dbReference type="RefSeq" id="WP_162658277.1">
    <property type="nucleotide sequence ID" value="NZ_LR593887.1"/>
</dbReference>
<evidence type="ECO:0000259" key="3">
    <source>
        <dbReference type="Pfam" id="PF01557"/>
    </source>
</evidence>
<evidence type="ECO:0000256" key="2">
    <source>
        <dbReference type="ARBA" id="ARBA00022723"/>
    </source>
</evidence>
<dbReference type="Pfam" id="PF01557">
    <property type="entry name" value="FAA_hydrolase"/>
    <property type="match status" value="1"/>
</dbReference>
<dbReference type="Proteomes" id="UP000464378">
    <property type="component" value="Chromosome"/>
</dbReference>